<name>A0AA41Z5L8_9SPHN</name>
<dbReference type="InterPro" id="IPR036388">
    <property type="entry name" value="WH-like_DNA-bd_sf"/>
</dbReference>
<dbReference type="InterPro" id="IPR039425">
    <property type="entry name" value="RNA_pol_sigma-70-like"/>
</dbReference>
<dbReference type="EMBL" id="JANFAV010000001">
    <property type="protein sequence ID" value="MCW6533234.1"/>
    <property type="molecule type" value="Genomic_DNA"/>
</dbReference>
<keyword evidence="4" id="KW-0804">Transcription</keyword>
<dbReference type="InterPro" id="IPR013324">
    <property type="entry name" value="RNA_pol_sigma_r3/r4-like"/>
</dbReference>
<comment type="caution">
    <text evidence="7">The sequence shown here is derived from an EMBL/GenBank/DDBJ whole genome shotgun (WGS) entry which is preliminary data.</text>
</comment>
<keyword evidence="8" id="KW-1185">Reference proteome</keyword>
<evidence type="ECO:0000313" key="7">
    <source>
        <dbReference type="EMBL" id="MCW6533234.1"/>
    </source>
</evidence>
<evidence type="ECO:0000256" key="1">
    <source>
        <dbReference type="ARBA" id="ARBA00010641"/>
    </source>
</evidence>
<dbReference type="RefSeq" id="WP_265267286.1">
    <property type="nucleotide sequence ID" value="NZ_JANFAV010000001.1"/>
</dbReference>
<feature type="domain" description="RNA polymerase sigma factor 70 region 4 type 2" evidence="6">
    <location>
        <begin position="131"/>
        <end position="182"/>
    </location>
</feature>
<gene>
    <name evidence="7" type="ORF">NEE01_00405</name>
</gene>
<dbReference type="SUPFAM" id="SSF88946">
    <property type="entry name" value="Sigma2 domain of RNA polymerase sigma factors"/>
    <property type="match status" value="1"/>
</dbReference>
<dbReference type="Proteomes" id="UP001165565">
    <property type="component" value="Unassembled WGS sequence"/>
</dbReference>
<dbReference type="Pfam" id="PF08281">
    <property type="entry name" value="Sigma70_r4_2"/>
    <property type="match status" value="1"/>
</dbReference>
<evidence type="ECO:0000259" key="6">
    <source>
        <dbReference type="Pfam" id="PF08281"/>
    </source>
</evidence>
<feature type="domain" description="RNA polymerase sigma-70 region 2" evidence="5">
    <location>
        <begin position="34"/>
        <end position="95"/>
    </location>
</feature>
<evidence type="ECO:0000259" key="5">
    <source>
        <dbReference type="Pfam" id="PF04542"/>
    </source>
</evidence>
<organism evidence="7 8">
    <name type="scientific">Sphingomonas lycopersici</name>
    <dbReference type="NCBI Taxonomy" id="2951807"/>
    <lineage>
        <taxon>Bacteria</taxon>
        <taxon>Pseudomonadati</taxon>
        <taxon>Pseudomonadota</taxon>
        <taxon>Alphaproteobacteria</taxon>
        <taxon>Sphingomonadales</taxon>
        <taxon>Sphingomonadaceae</taxon>
        <taxon>Sphingomonas</taxon>
    </lineage>
</organism>
<dbReference type="NCBIfam" id="TIGR02937">
    <property type="entry name" value="sigma70-ECF"/>
    <property type="match status" value="1"/>
</dbReference>
<dbReference type="SUPFAM" id="SSF88659">
    <property type="entry name" value="Sigma3 and sigma4 domains of RNA polymerase sigma factors"/>
    <property type="match status" value="1"/>
</dbReference>
<dbReference type="PANTHER" id="PTHR43133">
    <property type="entry name" value="RNA POLYMERASE ECF-TYPE SIGMA FACTO"/>
    <property type="match status" value="1"/>
</dbReference>
<proteinExistence type="inferred from homology"/>
<dbReference type="PANTHER" id="PTHR43133:SF63">
    <property type="entry name" value="RNA POLYMERASE SIGMA FACTOR FECI-RELATED"/>
    <property type="match status" value="1"/>
</dbReference>
<evidence type="ECO:0000256" key="2">
    <source>
        <dbReference type="ARBA" id="ARBA00023015"/>
    </source>
</evidence>
<evidence type="ECO:0000313" key="8">
    <source>
        <dbReference type="Proteomes" id="UP001165565"/>
    </source>
</evidence>
<dbReference type="AlphaFoldDB" id="A0AA41Z5L8"/>
<dbReference type="InterPro" id="IPR007627">
    <property type="entry name" value="RNA_pol_sigma70_r2"/>
</dbReference>
<accession>A0AA41Z5L8</accession>
<dbReference type="GO" id="GO:0016987">
    <property type="term" value="F:sigma factor activity"/>
    <property type="evidence" value="ECO:0007669"/>
    <property type="project" value="UniProtKB-KW"/>
</dbReference>
<dbReference type="GO" id="GO:0006352">
    <property type="term" value="P:DNA-templated transcription initiation"/>
    <property type="evidence" value="ECO:0007669"/>
    <property type="project" value="InterPro"/>
</dbReference>
<dbReference type="Gene3D" id="1.10.10.10">
    <property type="entry name" value="Winged helix-like DNA-binding domain superfamily/Winged helix DNA-binding domain"/>
    <property type="match status" value="1"/>
</dbReference>
<reference evidence="7" key="1">
    <citation type="submission" date="2022-06" db="EMBL/GenBank/DDBJ databases">
        <title>Sphingomonas sp. nov. isolated from rhizosphere soil of tomato.</title>
        <authorList>
            <person name="Dong H."/>
            <person name="Gao R."/>
        </authorList>
    </citation>
    <scope>NUCLEOTIDE SEQUENCE</scope>
    <source>
        <strain evidence="7">MMSM24</strain>
    </source>
</reference>
<dbReference type="Gene3D" id="1.10.1740.10">
    <property type="match status" value="1"/>
</dbReference>
<comment type="similarity">
    <text evidence="1">Belongs to the sigma-70 factor family. ECF subfamily.</text>
</comment>
<sequence length="191" mass="21747">MCSGPRHTYYVTKCWKSGCRVLLSERSLEVDVEVRRWRPALLSFFLKRVHDRAEAEDLTQETFARLFGGEARQTGLHSGYIFQVAANLLRDRARHGKVRSDQADAVRQLYGQSVDFLDPERIAAGKSIMTQLLRSLGDLPTRTRAIFILYRIENIEKKVIAESFGISPSAVEKHVARAMSHLMMRARGLAQ</sequence>
<dbReference type="Pfam" id="PF04542">
    <property type="entry name" value="Sigma70_r2"/>
    <property type="match status" value="1"/>
</dbReference>
<evidence type="ECO:0000256" key="3">
    <source>
        <dbReference type="ARBA" id="ARBA00023082"/>
    </source>
</evidence>
<keyword evidence="3" id="KW-0731">Sigma factor</keyword>
<dbReference type="InterPro" id="IPR013249">
    <property type="entry name" value="RNA_pol_sigma70_r4_t2"/>
</dbReference>
<dbReference type="InterPro" id="IPR014284">
    <property type="entry name" value="RNA_pol_sigma-70_dom"/>
</dbReference>
<protein>
    <submittedName>
        <fullName evidence="7">Sigma-70 family RNA polymerase sigma factor</fullName>
    </submittedName>
</protein>
<keyword evidence="2" id="KW-0805">Transcription regulation</keyword>
<evidence type="ECO:0000256" key="4">
    <source>
        <dbReference type="ARBA" id="ARBA00023163"/>
    </source>
</evidence>
<dbReference type="GO" id="GO:0003677">
    <property type="term" value="F:DNA binding"/>
    <property type="evidence" value="ECO:0007669"/>
    <property type="project" value="InterPro"/>
</dbReference>
<dbReference type="InterPro" id="IPR013325">
    <property type="entry name" value="RNA_pol_sigma_r2"/>
</dbReference>